<evidence type="ECO:0000313" key="10">
    <source>
        <dbReference type="Proteomes" id="UP001430755"/>
    </source>
</evidence>
<comment type="caution">
    <text evidence="9">The sequence shown here is derived from an EMBL/GenBank/DDBJ whole genome shotgun (WGS) entry which is preliminary data.</text>
</comment>
<keyword evidence="3" id="KW-0227">DNA damage</keyword>
<dbReference type="PANTHER" id="PTHR13604:SF0">
    <property type="entry name" value="ABASIC SITE PROCESSING PROTEIN HMCES"/>
    <property type="match status" value="1"/>
</dbReference>
<proteinExistence type="inferred from homology"/>
<name>A0ABS9WGX2_9ACTN</name>
<protein>
    <recommendedName>
        <fullName evidence="8">Abasic site processing protein</fullName>
        <ecNumber evidence="8">3.4.-.-</ecNumber>
    </recommendedName>
</protein>
<keyword evidence="10" id="KW-1185">Reference proteome</keyword>
<evidence type="ECO:0000256" key="5">
    <source>
        <dbReference type="ARBA" id="ARBA00023124"/>
    </source>
</evidence>
<evidence type="ECO:0000256" key="1">
    <source>
        <dbReference type="ARBA" id="ARBA00008136"/>
    </source>
</evidence>
<dbReference type="InterPro" id="IPR003738">
    <property type="entry name" value="SRAP"/>
</dbReference>
<evidence type="ECO:0000256" key="2">
    <source>
        <dbReference type="ARBA" id="ARBA00022670"/>
    </source>
</evidence>
<dbReference type="Gene3D" id="3.90.1680.10">
    <property type="entry name" value="SOS response associated peptidase-like"/>
    <property type="match status" value="1"/>
</dbReference>
<dbReference type="SUPFAM" id="SSF143081">
    <property type="entry name" value="BB1717-like"/>
    <property type="match status" value="1"/>
</dbReference>
<accession>A0ABS9WGX2</accession>
<organism evidence="9 10">
    <name type="scientific">Adlercreutzia faecimuris</name>
    <dbReference type="NCBI Taxonomy" id="2897341"/>
    <lineage>
        <taxon>Bacteria</taxon>
        <taxon>Bacillati</taxon>
        <taxon>Actinomycetota</taxon>
        <taxon>Coriobacteriia</taxon>
        <taxon>Eggerthellales</taxon>
        <taxon>Eggerthellaceae</taxon>
        <taxon>Adlercreutzia</taxon>
    </lineage>
</organism>
<keyword evidence="2 8" id="KW-0645">Protease</keyword>
<reference evidence="9" key="1">
    <citation type="submission" date="2021-11" db="EMBL/GenBank/DDBJ databases">
        <title>A Novel Adlercreutzia Species, isolated from a Allomyrina dichotoma larva feces.</title>
        <authorList>
            <person name="Suh M.K."/>
        </authorList>
    </citation>
    <scope>NUCLEOTIDE SEQUENCE</scope>
    <source>
        <strain evidence="9">JBNU-10</strain>
    </source>
</reference>
<dbReference type="EMBL" id="JAJMLW010000002">
    <property type="protein sequence ID" value="MCI2242113.1"/>
    <property type="molecule type" value="Genomic_DNA"/>
</dbReference>
<gene>
    <name evidence="9" type="ORF">LPT13_07090</name>
</gene>
<dbReference type="InterPro" id="IPR036590">
    <property type="entry name" value="SRAP-like"/>
</dbReference>
<keyword evidence="5" id="KW-0190">Covalent protein-DNA linkage</keyword>
<dbReference type="PANTHER" id="PTHR13604">
    <property type="entry name" value="DC12-RELATED"/>
    <property type="match status" value="1"/>
</dbReference>
<evidence type="ECO:0000256" key="3">
    <source>
        <dbReference type="ARBA" id="ARBA00022763"/>
    </source>
</evidence>
<keyword evidence="7" id="KW-0456">Lyase</keyword>
<dbReference type="Pfam" id="PF02586">
    <property type="entry name" value="SRAP"/>
    <property type="match status" value="1"/>
</dbReference>
<evidence type="ECO:0000256" key="6">
    <source>
        <dbReference type="ARBA" id="ARBA00023125"/>
    </source>
</evidence>
<keyword evidence="6" id="KW-0238">DNA-binding</keyword>
<dbReference type="EC" id="3.4.-.-" evidence="8"/>
<evidence type="ECO:0000313" key="9">
    <source>
        <dbReference type="EMBL" id="MCI2242113.1"/>
    </source>
</evidence>
<dbReference type="Proteomes" id="UP001430755">
    <property type="component" value="Unassembled WGS sequence"/>
</dbReference>
<keyword evidence="4 8" id="KW-0378">Hydrolase</keyword>
<comment type="similarity">
    <text evidence="1 8">Belongs to the SOS response-associated peptidase family.</text>
</comment>
<evidence type="ECO:0000256" key="8">
    <source>
        <dbReference type="RuleBase" id="RU364100"/>
    </source>
</evidence>
<evidence type="ECO:0000256" key="4">
    <source>
        <dbReference type="ARBA" id="ARBA00022801"/>
    </source>
</evidence>
<sequence>MRQIEVGVPLNLEPDWPARKPQAYPKSLAPLIVPSFDTAQPAPNLGPGSLAARDLSWGFEESWRPGVVFNTRIESAMKPTWRDSMEHRRCVIPVPAFFESSQSETFPSPKTGKPIKRQYEFRVPGQVIILIGCTWRGDAFSMVTTEANADMAPIHHRMPLIVRQEELPLWLGPDYMELADRSSIRLEARPT</sequence>
<evidence type="ECO:0000256" key="7">
    <source>
        <dbReference type="ARBA" id="ARBA00023239"/>
    </source>
</evidence>